<sequence>MLCSKCTSLKLTRTDFESPPFVPDDKYGKVIAAGTLGELRANEARCPLCRLILEALGRNERSRDPRPLPDEADVASWEMSWSQNNTEYDPITAESETYYGSALYPKLNKAGSTESHAIQLVDGGGDGTGPASGSRGFLRGRSLAEHVDLDMARGWLGRCRKEHGQSCVKTYLNIPAHPAQLPGFLVIDVQKYCLVPLPFSSPAERVSQYAALSYVWGQTNRPVATKATLAQFSEPGAFQRVLVPKTIRDAIEVTRELGLPFLWADSLCIVQDDKNTKDLLISNMDAVYGHAELTVVAASGNHAQAGLSGLAGSDSNGRMFPMEDLGNGLHLGVLTELADELMNCDHAKRGWTYQEGCLSSRCLVFLNGMCSFHCRAAVWREDVMAETDLVKPFESANTLGRTMNPAPLKRYEQHLTAYLERNLTYPSDALNAFAGIQKATATSLHNTRVWYGAPAAVFDWALLWDSVLKVTRRELFPSWSMMGFEGHVLPANVSWPDDDQRWLLHRTWIEWYIVTGDGKVELVWHPERDDAAISPLVEEALKERSIETNQEGEQLSSDVDEVVTSDDEDDVEEEEDCPTYGIPLAGNPYGRSMNNRFLSQNSSQPRSETFTTTKMRLPLGTLCFSTLSVCYRVLPSKLVTHHRQESNTLLLCDRDNTKCGIIWNSTLPKSTPDTANGKSEPHELILLSYASPNTTSELDREGAAEAAGLDRPYWPSKQLPGVDGEHIGPYWHAWDYFNVMMIAPKVVDDDDAEGGRPCLSERVGLGLLHKDALDKSLELGPQWKNVFLY</sequence>
<dbReference type="PANTHER" id="PTHR33112">
    <property type="entry name" value="DOMAIN PROTEIN, PUTATIVE-RELATED"/>
    <property type="match status" value="1"/>
</dbReference>
<keyword evidence="3" id="KW-1185">Reference proteome</keyword>
<accession>A0A6A6NWM4</accession>
<proteinExistence type="predicted"/>
<organism evidence="2 3">
    <name type="scientific">Lineolata rhizophorae</name>
    <dbReference type="NCBI Taxonomy" id="578093"/>
    <lineage>
        <taxon>Eukaryota</taxon>
        <taxon>Fungi</taxon>
        <taxon>Dikarya</taxon>
        <taxon>Ascomycota</taxon>
        <taxon>Pezizomycotina</taxon>
        <taxon>Dothideomycetes</taxon>
        <taxon>Dothideomycetes incertae sedis</taxon>
        <taxon>Lineolatales</taxon>
        <taxon>Lineolataceae</taxon>
        <taxon>Lineolata</taxon>
    </lineage>
</organism>
<dbReference type="InterPro" id="IPR010730">
    <property type="entry name" value="HET"/>
</dbReference>
<gene>
    <name evidence="2" type="ORF">BDY21DRAFT_372739</name>
</gene>
<reference evidence="2" key="1">
    <citation type="journal article" date="2020" name="Stud. Mycol.">
        <title>101 Dothideomycetes genomes: a test case for predicting lifestyles and emergence of pathogens.</title>
        <authorList>
            <person name="Haridas S."/>
            <person name="Albert R."/>
            <person name="Binder M."/>
            <person name="Bloem J."/>
            <person name="Labutti K."/>
            <person name="Salamov A."/>
            <person name="Andreopoulos B."/>
            <person name="Baker S."/>
            <person name="Barry K."/>
            <person name="Bills G."/>
            <person name="Bluhm B."/>
            <person name="Cannon C."/>
            <person name="Castanera R."/>
            <person name="Culley D."/>
            <person name="Daum C."/>
            <person name="Ezra D."/>
            <person name="Gonzalez J."/>
            <person name="Henrissat B."/>
            <person name="Kuo A."/>
            <person name="Liang C."/>
            <person name="Lipzen A."/>
            <person name="Lutzoni F."/>
            <person name="Magnuson J."/>
            <person name="Mondo S."/>
            <person name="Nolan M."/>
            <person name="Ohm R."/>
            <person name="Pangilinan J."/>
            <person name="Park H.-J."/>
            <person name="Ramirez L."/>
            <person name="Alfaro M."/>
            <person name="Sun H."/>
            <person name="Tritt A."/>
            <person name="Yoshinaga Y."/>
            <person name="Zwiers L.-H."/>
            <person name="Turgeon B."/>
            <person name="Goodwin S."/>
            <person name="Spatafora J."/>
            <person name="Crous P."/>
            <person name="Grigoriev I."/>
        </authorList>
    </citation>
    <scope>NUCLEOTIDE SEQUENCE</scope>
    <source>
        <strain evidence="2">ATCC 16933</strain>
    </source>
</reference>
<dbReference type="AlphaFoldDB" id="A0A6A6NWM4"/>
<evidence type="ECO:0000313" key="3">
    <source>
        <dbReference type="Proteomes" id="UP000799766"/>
    </source>
</evidence>
<evidence type="ECO:0000313" key="2">
    <source>
        <dbReference type="EMBL" id="KAF2456109.1"/>
    </source>
</evidence>
<dbReference type="Pfam" id="PF06985">
    <property type="entry name" value="HET"/>
    <property type="match status" value="1"/>
</dbReference>
<dbReference type="EMBL" id="MU001684">
    <property type="protein sequence ID" value="KAF2456109.1"/>
    <property type="molecule type" value="Genomic_DNA"/>
</dbReference>
<dbReference type="PANTHER" id="PTHR33112:SF12">
    <property type="entry name" value="HETEROKARYON INCOMPATIBILITY DOMAIN-CONTAINING PROTEIN"/>
    <property type="match status" value="1"/>
</dbReference>
<dbReference type="Proteomes" id="UP000799766">
    <property type="component" value="Unassembled WGS sequence"/>
</dbReference>
<protein>
    <submittedName>
        <fullName evidence="2">Heterokaryon incompatibility protein-domain-containing protein</fullName>
    </submittedName>
</protein>
<feature type="domain" description="Heterokaryon incompatibility" evidence="1">
    <location>
        <begin position="209"/>
        <end position="355"/>
    </location>
</feature>
<name>A0A6A6NWM4_9PEZI</name>
<evidence type="ECO:0000259" key="1">
    <source>
        <dbReference type="Pfam" id="PF06985"/>
    </source>
</evidence>
<dbReference type="OrthoDB" id="5135333at2759"/>